<feature type="transmembrane region" description="Helical" evidence="13">
    <location>
        <begin position="938"/>
        <end position="962"/>
    </location>
</feature>
<dbReference type="OMA" id="PRRNGMQ"/>
<evidence type="ECO:0000313" key="17">
    <source>
        <dbReference type="Ensembl" id="ENSNBRP00000028737.1"/>
    </source>
</evidence>
<keyword evidence="4 13" id="KW-0732">Signal</keyword>
<dbReference type="PROSITE" id="PS00242">
    <property type="entry name" value="INTEGRIN_ALPHA"/>
    <property type="match status" value="1"/>
</dbReference>
<dbReference type="PANTHER" id="PTHR23220:SF89">
    <property type="entry name" value="INTEGRIN ALPHA-3"/>
    <property type="match status" value="1"/>
</dbReference>
<dbReference type="Pfam" id="PF20805">
    <property type="entry name" value="Integrin_A_Ig_2"/>
    <property type="match status" value="1"/>
</dbReference>
<dbReference type="GO" id="GO:0005178">
    <property type="term" value="F:integrin binding"/>
    <property type="evidence" value="ECO:0007669"/>
    <property type="project" value="TreeGrafter"/>
</dbReference>
<dbReference type="GO" id="GO:0007160">
    <property type="term" value="P:cell-matrix adhesion"/>
    <property type="evidence" value="ECO:0007669"/>
    <property type="project" value="TreeGrafter"/>
</dbReference>
<dbReference type="InterPro" id="IPR000413">
    <property type="entry name" value="Integrin_alpha"/>
</dbReference>
<dbReference type="InterPro" id="IPR048286">
    <property type="entry name" value="Integrin_alpha_Ig-like_3"/>
</dbReference>
<keyword evidence="5" id="KW-0677">Repeat</keyword>
<keyword evidence="10 13" id="KW-0675">Receptor</keyword>
<evidence type="ECO:0000256" key="11">
    <source>
        <dbReference type="ARBA" id="ARBA00023180"/>
    </source>
</evidence>
<dbReference type="SMART" id="SM00191">
    <property type="entry name" value="Int_alpha"/>
    <property type="match status" value="4"/>
</dbReference>
<evidence type="ECO:0000313" key="18">
    <source>
        <dbReference type="Proteomes" id="UP000261580"/>
    </source>
</evidence>
<dbReference type="InterPro" id="IPR013517">
    <property type="entry name" value="FG-GAP"/>
</dbReference>
<dbReference type="Ensembl" id="ENSNBRT00000029486.1">
    <property type="protein sequence ID" value="ENSNBRP00000028737.1"/>
    <property type="gene ID" value="ENSNBRG00000021868.1"/>
</dbReference>
<evidence type="ECO:0000256" key="6">
    <source>
        <dbReference type="ARBA" id="ARBA00022889"/>
    </source>
</evidence>
<evidence type="ECO:0000256" key="2">
    <source>
        <dbReference type="ARBA" id="ARBA00008054"/>
    </source>
</evidence>
<feature type="signal peptide" evidence="13">
    <location>
        <begin position="1"/>
        <end position="22"/>
    </location>
</feature>
<dbReference type="GO" id="GO:0098609">
    <property type="term" value="P:cell-cell adhesion"/>
    <property type="evidence" value="ECO:0007669"/>
    <property type="project" value="TreeGrafter"/>
</dbReference>
<evidence type="ECO:0000256" key="13">
    <source>
        <dbReference type="RuleBase" id="RU003762"/>
    </source>
</evidence>
<comment type="similarity">
    <text evidence="2 13">Belongs to the integrin alpha chain family.</text>
</comment>
<organism evidence="17 18">
    <name type="scientific">Neolamprologus brichardi</name>
    <name type="common">Fairy cichlid</name>
    <name type="synonym">Lamprologus brichardi</name>
    <dbReference type="NCBI Taxonomy" id="32507"/>
    <lineage>
        <taxon>Eukaryota</taxon>
        <taxon>Metazoa</taxon>
        <taxon>Chordata</taxon>
        <taxon>Craniata</taxon>
        <taxon>Vertebrata</taxon>
        <taxon>Euteleostomi</taxon>
        <taxon>Actinopterygii</taxon>
        <taxon>Neopterygii</taxon>
        <taxon>Teleostei</taxon>
        <taxon>Neoteleostei</taxon>
        <taxon>Acanthomorphata</taxon>
        <taxon>Ovalentaria</taxon>
        <taxon>Cichlomorphae</taxon>
        <taxon>Cichliformes</taxon>
        <taxon>Cichlidae</taxon>
        <taxon>African cichlids</taxon>
        <taxon>Pseudocrenilabrinae</taxon>
        <taxon>Lamprologini</taxon>
        <taxon>Neolamprologus</taxon>
    </lineage>
</organism>
<dbReference type="InterPro" id="IPR048285">
    <property type="entry name" value="Integrin_alpha_Ig-like_2"/>
</dbReference>
<sequence length="999" mass="111055">MSERLLLCAVLAVCHWTQTCTGFNIDERFPVIKEGKTRGSLFGFSVALHEQTVGSRQYLLLIGAPKEKAQSLPEVNETGAVYFCPITTDTTDCSRMDLVTSSKITIVEGMWLGVTVSSQKGQPDGRVLACGHRYVKVISENQWRMLGKCYVRSNDLTFDQDDQWQDENYDVCNHNNDHNLDGMCNMGISGGISETDVYLGSPGSYNWQGGNCQANLFSLSFTGYSVLEGKKLLSYDDSTVVTGAPRYESKGAVIFSNKTQPKLLLEQIILGEQVGSYFGNSLAVTDLNNDSWNDLIVGAPFYFDRKNEVGGAVYIFMNENGFFQKTASMVLKGPSDSAFGLALAAIGDINQDGFQDFAVGAPFHQTGIVYIWMGSKKGISREPSQTIMGRTFGEKFRTFGYSISGGMDVDDNSYPDILVGSLDDHIALLRARPVVHLTQDFTVEPKIVDDKMCSGDKPCITATLCMSFTLSTGNTNFKRPVIEADRERRGSSRVRFQNDINTYTGNLTMTASKTACETLKLFVVEPVRDKLEPVVFFLNFSLYEPIPRARRSPQNLDFFPILSPEQKSSRRTEIHFQKACGSDNKCTSNLQLTAKFVEENEEKPYPSLGKVQVLQFNSSIKKIGLAVNVTNYQSEGKLAEDAHRVLLNVTIPDVLKYASVSSLVGPLEVECTLLDTVICEVGNPISKNEKVSFLLKFETSGITLHTRKIELHHITLLTVCLLTLCETYLSFSLSSEKTQVETVKFGGTVMGESAMVNTSDVGSLVEFTFTMNTMGQSLQDIATLAVEFEWPCEVANGKWLLYLTKIVVQGDSETECKPPGNVVNMLNLTVRKKKEKKKKQSGFLSYGLLKDCSKGTAKCVTFTCPLLNVSNSATIYVRSRLWNSTMLEDYSDAFVVEVKGQATLKLINDQSNIKMKSQTALFKVQIEPEERVETPYELPLWIIISAAVAGIVLLGIIILILWKCGFFQRASRREMYEAKAQKAEMKIQPSETERLTEDY</sequence>
<dbReference type="GO" id="GO:0033627">
    <property type="term" value="P:cell adhesion mediated by integrin"/>
    <property type="evidence" value="ECO:0007669"/>
    <property type="project" value="TreeGrafter"/>
</dbReference>
<evidence type="ECO:0000256" key="7">
    <source>
        <dbReference type="ARBA" id="ARBA00022989"/>
    </source>
</evidence>
<dbReference type="STRING" id="32507.ENSNBRP00000028737"/>
<dbReference type="GO" id="GO:0007229">
    <property type="term" value="P:integrin-mediated signaling pathway"/>
    <property type="evidence" value="ECO:0007669"/>
    <property type="project" value="UniProtKB-KW"/>
</dbReference>
<feature type="repeat" description="FG-GAP" evidence="12">
    <location>
        <begin position="264"/>
        <end position="325"/>
    </location>
</feature>
<evidence type="ECO:0000256" key="5">
    <source>
        <dbReference type="ARBA" id="ARBA00022737"/>
    </source>
</evidence>
<reference evidence="17" key="1">
    <citation type="submission" date="2025-08" db="UniProtKB">
        <authorList>
            <consortium name="Ensembl"/>
        </authorList>
    </citation>
    <scope>IDENTIFICATION</scope>
</reference>
<keyword evidence="7 13" id="KW-1133">Transmembrane helix</keyword>
<dbReference type="PROSITE" id="PS51470">
    <property type="entry name" value="FG_GAP"/>
    <property type="match status" value="4"/>
</dbReference>
<accession>A0A3Q4ICJ8</accession>
<dbReference type="Bgee" id="ENSNBRG00000021868">
    <property type="expression patterns" value="Expressed in zone of skin and 3 other cell types or tissues"/>
</dbReference>
<dbReference type="GO" id="GO:0033334">
    <property type="term" value="P:fin morphogenesis"/>
    <property type="evidence" value="ECO:0007669"/>
    <property type="project" value="Ensembl"/>
</dbReference>
<keyword evidence="11" id="KW-0325">Glycoprotein</keyword>
<evidence type="ECO:0000256" key="1">
    <source>
        <dbReference type="ARBA" id="ARBA00004479"/>
    </source>
</evidence>
<dbReference type="Pfam" id="PF20806">
    <property type="entry name" value="Integrin_A_Ig_3"/>
    <property type="match status" value="1"/>
</dbReference>
<dbReference type="AlphaFoldDB" id="A0A3Q4ICJ8"/>
<feature type="chain" id="PRO_5018380856" evidence="13">
    <location>
        <begin position="23"/>
        <end position="999"/>
    </location>
</feature>
<proteinExistence type="inferred from homology"/>
<dbReference type="PANTHER" id="PTHR23220">
    <property type="entry name" value="INTEGRIN ALPHA"/>
    <property type="match status" value="1"/>
</dbReference>
<dbReference type="GO" id="GO:0060297">
    <property type="term" value="P:regulation of sarcomere organization"/>
    <property type="evidence" value="ECO:0007669"/>
    <property type="project" value="Ensembl"/>
</dbReference>
<dbReference type="Proteomes" id="UP000261580">
    <property type="component" value="Unassembled WGS sequence"/>
</dbReference>
<evidence type="ECO:0000256" key="3">
    <source>
        <dbReference type="ARBA" id="ARBA00022692"/>
    </source>
</evidence>
<evidence type="ECO:0000259" key="14">
    <source>
        <dbReference type="Pfam" id="PF08441"/>
    </source>
</evidence>
<dbReference type="Pfam" id="PF01839">
    <property type="entry name" value="FG-GAP"/>
    <property type="match status" value="2"/>
</dbReference>
<feature type="domain" description="Integrin alpha first immunoglubulin-like" evidence="14">
    <location>
        <begin position="431"/>
        <end position="578"/>
    </location>
</feature>
<dbReference type="InterPro" id="IPR013519">
    <property type="entry name" value="Int_alpha_beta-p"/>
</dbReference>
<name>A0A3Q4ICJ8_NEOBR</name>
<evidence type="ECO:0000259" key="15">
    <source>
        <dbReference type="Pfam" id="PF20805"/>
    </source>
</evidence>
<evidence type="ECO:0000259" key="16">
    <source>
        <dbReference type="Pfam" id="PF20806"/>
    </source>
</evidence>
<dbReference type="Gene3D" id="2.60.40.1510">
    <property type="entry name" value="ntegrin, alpha v. Chain A, domain 3"/>
    <property type="match status" value="1"/>
</dbReference>
<feature type="repeat" description="FG-GAP" evidence="12">
    <location>
        <begin position="27"/>
        <end position="93"/>
    </location>
</feature>
<feature type="domain" description="Integrin alpha third immunoglobulin-like" evidence="16">
    <location>
        <begin position="741"/>
        <end position="928"/>
    </location>
</feature>
<dbReference type="GeneTree" id="ENSGT00940000157746"/>
<dbReference type="Gene3D" id="2.60.40.1460">
    <property type="entry name" value="Integrin domains. Chain A, domain 2"/>
    <property type="match status" value="1"/>
</dbReference>
<comment type="subcellular location">
    <subcellularLocation>
        <location evidence="1 13">Membrane</location>
        <topology evidence="1 13">Single-pass type I membrane protein</topology>
    </subcellularLocation>
</comment>
<evidence type="ECO:0000256" key="8">
    <source>
        <dbReference type="ARBA" id="ARBA00023037"/>
    </source>
</evidence>
<evidence type="ECO:0000256" key="10">
    <source>
        <dbReference type="ARBA" id="ARBA00023170"/>
    </source>
</evidence>
<reference evidence="17" key="2">
    <citation type="submission" date="2025-09" db="UniProtKB">
        <authorList>
            <consortium name="Ensembl"/>
        </authorList>
    </citation>
    <scope>IDENTIFICATION</scope>
</reference>
<dbReference type="GO" id="GO:0060045">
    <property type="term" value="P:positive regulation of cardiac muscle cell proliferation"/>
    <property type="evidence" value="ECO:0007669"/>
    <property type="project" value="Ensembl"/>
</dbReference>
<dbReference type="InterPro" id="IPR013649">
    <property type="entry name" value="Integrin_alpha_Ig-like_1"/>
</dbReference>
<dbReference type="Gene3D" id="2.60.40.1530">
    <property type="entry name" value="ntegrin, alpha v. Chain A, domain 4"/>
    <property type="match status" value="1"/>
</dbReference>
<keyword evidence="6 13" id="KW-0130">Cell adhesion</keyword>
<dbReference type="InterPro" id="IPR032695">
    <property type="entry name" value="Integrin_dom_sf"/>
</dbReference>
<feature type="repeat" description="FG-GAP" evidence="12">
    <location>
        <begin position="326"/>
        <end position="381"/>
    </location>
</feature>
<dbReference type="InterPro" id="IPR018184">
    <property type="entry name" value="Integrin_alpha_C_CS"/>
</dbReference>
<dbReference type="GO" id="GO:0008305">
    <property type="term" value="C:integrin complex"/>
    <property type="evidence" value="ECO:0007669"/>
    <property type="project" value="InterPro"/>
</dbReference>
<keyword evidence="8 13" id="KW-0401">Integrin</keyword>
<protein>
    <submittedName>
        <fullName evidence="17">Integrin, alpha 3b</fullName>
    </submittedName>
</protein>
<dbReference type="Gene3D" id="1.20.5.930">
    <property type="entry name" value="Bicelle-embedded integrin alpha(iib) transmembrane segment"/>
    <property type="match status" value="1"/>
</dbReference>
<dbReference type="GO" id="GO:0050900">
    <property type="term" value="P:leukocyte migration"/>
    <property type="evidence" value="ECO:0007669"/>
    <property type="project" value="TreeGrafter"/>
</dbReference>
<dbReference type="Pfam" id="PF08441">
    <property type="entry name" value="Integrin_A_Ig_1"/>
    <property type="match status" value="1"/>
</dbReference>
<feature type="domain" description="Integrin alpha second immunoglobulin-like" evidence="15">
    <location>
        <begin position="580"/>
        <end position="711"/>
    </location>
</feature>
<feature type="repeat" description="FG-GAP" evidence="12">
    <location>
        <begin position="385"/>
        <end position="446"/>
    </location>
</feature>
<keyword evidence="3 13" id="KW-0812">Transmembrane</keyword>
<evidence type="ECO:0000256" key="4">
    <source>
        <dbReference type="ARBA" id="ARBA00022729"/>
    </source>
</evidence>
<keyword evidence="18" id="KW-1185">Reference proteome</keyword>
<evidence type="ECO:0000256" key="9">
    <source>
        <dbReference type="ARBA" id="ARBA00023136"/>
    </source>
</evidence>
<dbReference type="SUPFAM" id="SSF69179">
    <property type="entry name" value="Integrin domains"/>
    <property type="match status" value="3"/>
</dbReference>
<dbReference type="SUPFAM" id="SSF69318">
    <property type="entry name" value="Integrin alpha N-terminal domain"/>
    <property type="match status" value="1"/>
</dbReference>
<dbReference type="GO" id="GO:0009897">
    <property type="term" value="C:external side of plasma membrane"/>
    <property type="evidence" value="ECO:0007669"/>
    <property type="project" value="TreeGrafter"/>
</dbReference>
<keyword evidence="9 13" id="KW-0472">Membrane</keyword>
<dbReference type="Gene3D" id="2.130.10.130">
    <property type="entry name" value="Integrin alpha, N-terminal"/>
    <property type="match status" value="1"/>
</dbReference>
<dbReference type="PRINTS" id="PR01185">
    <property type="entry name" value="INTEGRINA"/>
</dbReference>
<dbReference type="GO" id="GO:0060047">
    <property type="term" value="P:heart contraction"/>
    <property type="evidence" value="ECO:0007669"/>
    <property type="project" value="Ensembl"/>
</dbReference>
<dbReference type="InterPro" id="IPR028994">
    <property type="entry name" value="Integrin_alpha_N"/>
</dbReference>
<evidence type="ECO:0000256" key="12">
    <source>
        <dbReference type="PROSITE-ProRule" id="PRU00803"/>
    </source>
</evidence>